<organism evidence="2 3">
    <name type="scientific">Nocardioides daphniae</name>
    <dbReference type="NCBI Taxonomy" id="402297"/>
    <lineage>
        <taxon>Bacteria</taxon>
        <taxon>Bacillati</taxon>
        <taxon>Actinomycetota</taxon>
        <taxon>Actinomycetes</taxon>
        <taxon>Propionibacteriales</taxon>
        <taxon>Nocardioidaceae</taxon>
        <taxon>Nocardioides</taxon>
    </lineage>
</organism>
<keyword evidence="3" id="KW-1185">Reference proteome</keyword>
<protein>
    <submittedName>
        <fullName evidence="2">Transposase</fullName>
    </submittedName>
</protein>
<dbReference type="Gene3D" id="1.10.10.60">
    <property type="entry name" value="Homeodomain-like"/>
    <property type="match status" value="1"/>
</dbReference>
<dbReference type="Proteomes" id="UP000630594">
    <property type="component" value="Unassembled WGS sequence"/>
</dbReference>
<dbReference type="Pfam" id="PF01527">
    <property type="entry name" value="HTH_Tnp_1"/>
    <property type="match status" value="1"/>
</dbReference>
<dbReference type="InterPro" id="IPR002514">
    <property type="entry name" value="Transposase_8"/>
</dbReference>
<comment type="caution">
    <text evidence="2">The sequence shown here is derived from an EMBL/GenBank/DDBJ whole genome shotgun (WGS) entry which is preliminary data.</text>
</comment>
<dbReference type="InterPro" id="IPR009057">
    <property type="entry name" value="Homeodomain-like_sf"/>
</dbReference>
<proteinExistence type="predicted"/>
<sequence>MSPVAKPYPQEFRDDVVAVARQGQSSLKQIAKDFGISEGSLANWMKQANIEDGRRSGQTDADREELRALKRRNKLLEQENEVLRRAAAYLSQANLPGK</sequence>
<reference evidence="3" key="1">
    <citation type="journal article" date="2019" name="Int. J. Syst. Evol. Microbiol.">
        <title>The Global Catalogue of Microorganisms (GCM) 10K type strain sequencing project: providing services to taxonomists for standard genome sequencing and annotation.</title>
        <authorList>
            <consortium name="The Broad Institute Genomics Platform"/>
            <consortium name="The Broad Institute Genome Sequencing Center for Infectious Disease"/>
            <person name="Wu L."/>
            <person name="Ma J."/>
        </authorList>
    </citation>
    <scope>NUCLEOTIDE SEQUENCE [LARGE SCALE GENOMIC DNA]</scope>
    <source>
        <strain evidence="3">CCM 7403</strain>
    </source>
</reference>
<name>A0ABQ1QLD7_9ACTN</name>
<evidence type="ECO:0000313" key="2">
    <source>
        <dbReference type="EMBL" id="GGD32040.1"/>
    </source>
</evidence>
<evidence type="ECO:0000313" key="3">
    <source>
        <dbReference type="Proteomes" id="UP000630594"/>
    </source>
</evidence>
<dbReference type="EMBL" id="BMCK01000006">
    <property type="protein sequence ID" value="GGD32040.1"/>
    <property type="molecule type" value="Genomic_DNA"/>
</dbReference>
<dbReference type="PANTHER" id="PTHR33215:SF13">
    <property type="entry name" value="PROTEIN DISTAL ANTENNA"/>
    <property type="match status" value="1"/>
</dbReference>
<dbReference type="PANTHER" id="PTHR33215">
    <property type="entry name" value="PROTEIN DISTAL ANTENNA"/>
    <property type="match status" value="1"/>
</dbReference>
<evidence type="ECO:0000256" key="1">
    <source>
        <dbReference type="SAM" id="Coils"/>
    </source>
</evidence>
<keyword evidence="1" id="KW-0175">Coiled coil</keyword>
<dbReference type="InterPro" id="IPR051839">
    <property type="entry name" value="RD_transcriptional_regulator"/>
</dbReference>
<dbReference type="SUPFAM" id="SSF46689">
    <property type="entry name" value="Homeodomain-like"/>
    <property type="match status" value="1"/>
</dbReference>
<accession>A0ABQ1QLD7</accession>
<gene>
    <name evidence="2" type="ORF">GCM10007231_34440</name>
</gene>
<feature type="coiled-coil region" evidence="1">
    <location>
        <begin position="59"/>
        <end position="86"/>
    </location>
</feature>